<keyword evidence="2" id="KW-0378">Hydrolase</keyword>
<evidence type="ECO:0000259" key="1">
    <source>
        <dbReference type="Pfam" id="PF13354"/>
    </source>
</evidence>
<dbReference type="GO" id="GO:0004185">
    <property type="term" value="F:serine-type carboxypeptidase activity"/>
    <property type="evidence" value="ECO:0007669"/>
    <property type="project" value="InterPro"/>
</dbReference>
<dbReference type="EMBL" id="JAAMOX010000001">
    <property type="protein sequence ID" value="NIH52227.1"/>
    <property type="molecule type" value="Genomic_DNA"/>
</dbReference>
<dbReference type="GO" id="GO:0046677">
    <property type="term" value="P:response to antibiotic"/>
    <property type="evidence" value="ECO:0007669"/>
    <property type="project" value="InterPro"/>
</dbReference>
<dbReference type="AlphaFoldDB" id="A0A7X5QYD9"/>
<name>A0A7X5QYD9_9MICO</name>
<comment type="caution">
    <text evidence="2">The sequence shown here is derived from an EMBL/GenBank/DDBJ whole genome shotgun (WGS) entry which is preliminary data.</text>
</comment>
<keyword evidence="3" id="KW-1185">Reference proteome</keyword>
<dbReference type="Gene3D" id="3.40.710.10">
    <property type="entry name" value="DD-peptidase/beta-lactamase superfamily"/>
    <property type="match status" value="1"/>
</dbReference>
<organism evidence="2 3">
    <name type="scientific">Lysinibacter cavernae</name>
    <dbReference type="NCBI Taxonomy" id="1640652"/>
    <lineage>
        <taxon>Bacteria</taxon>
        <taxon>Bacillati</taxon>
        <taxon>Actinomycetota</taxon>
        <taxon>Actinomycetes</taxon>
        <taxon>Micrococcales</taxon>
        <taxon>Microbacteriaceae</taxon>
        <taxon>Lysinibacter</taxon>
    </lineage>
</organism>
<dbReference type="RefSeq" id="WP_167146467.1">
    <property type="nucleotide sequence ID" value="NZ_JAAMOX010000001.1"/>
</dbReference>
<dbReference type="InterPro" id="IPR045155">
    <property type="entry name" value="Beta-lactam_cat"/>
</dbReference>
<dbReference type="InterPro" id="IPR012338">
    <property type="entry name" value="Beta-lactam/transpept-like"/>
</dbReference>
<dbReference type="InterPro" id="IPR000667">
    <property type="entry name" value="Peptidase_S13"/>
</dbReference>
<sequence>MSSPAPAPGIISDYSDGIPTVAFCLIEPSGTVRAERGADILFYSASTIKLGVLIAALREVERGRLSLDSPIVVSHTFTSAAPGGGTYLMEAEETDPGMAAVGQSMPLADVLRRMIVVSANCATNLVAQTIGLTSVNELFADAGAAHTVMGRPFSDGEGLRAGLTNATTARDLATLMHLLCAGALLNAQLTEIALGLLRAQELPAIGVEVDAVAARDGGSLDWGSKSGAVTGIEHDVAFFGLHGTPPYSLAVCTRAYAEAEGVETIKAVASSTIQLTALLP</sequence>
<dbReference type="Pfam" id="PF13354">
    <property type="entry name" value="Beta-lactamase2"/>
    <property type="match status" value="1"/>
</dbReference>
<dbReference type="EC" id="3.5.2.6" evidence="2"/>
<evidence type="ECO:0000313" key="3">
    <source>
        <dbReference type="Proteomes" id="UP000541033"/>
    </source>
</evidence>
<dbReference type="PANTHER" id="PTHR35333">
    <property type="entry name" value="BETA-LACTAMASE"/>
    <property type="match status" value="1"/>
</dbReference>
<reference evidence="2 3" key="1">
    <citation type="submission" date="2020-02" db="EMBL/GenBank/DDBJ databases">
        <title>Sequencing the genomes of 1000 actinobacteria strains.</title>
        <authorList>
            <person name="Klenk H.-P."/>
        </authorList>
    </citation>
    <scope>NUCLEOTIDE SEQUENCE [LARGE SCALE GENOMIC DNA]</scope>
    <source>
        <strain evidence="2 3">DSM 27960</strain>
    </source>
</reference>
<feature type="domain" description="Beta-lactamase class A catalytic" evidence="1">
    <location>
        <begin position="35"/>
        <end position="253"/>
    </location>
</feature>
<accession>A0A7X5QYD9</accession>
<dbReference type="GO" id="GO:0030655">
    <property type="term" value="P:beta-lactam antibiotic catabolic process"/>
    <property type="evidence" value="ECO:0007669"/>
    <property type="project" value="InterPro"/>
</dbReference>
<dbReference type="Proteomes" id="UP000541033">
    <property type="component" value="Unassembled WGS sequence"/>
</dbReference>
<dbReference type="SUPFAM" id="SSF56601">
    <property type="entry name" value="beta-lactamase/transpeptidase-like"/>
    <property type="match status" value="1"/>
</dbReference>
<gene>
    <name evidence="2" type="ORF">FHX76_000095</name>
</gene>
<evidence type="ECO:0000313" key="2">
    <source>
        <dbReference type="EMBL" id="NIH52227.1"/>
    </source>
</evidence>
<protein>
    <submittedName>
        <fullName evidence="2">Beta-lactamase class A</fullName>
        <ecNumber evidence="2">3.5.2.6</ecNumber>
    </submittedName>
</protein>
<dbReference type="GO" id="GO:0006508">
    <property type="term" value="P:proteolysis"/>
    <property type="evidence" value="ECO:0007669"/>
    <property type="project" value="InterPro"/>
</dbReference>
<dbReference type="InterPro" id="IPR000871">
    <property type="entry name" value="Beta-lactam_class-A"/>
</dbReference>
<dbReference type="PANTHER" id="PTHR35333:SF3">
    <property type="entry name" value="BETA-LACTAMASE-TYPE TRANSPEPTIDASE FOLD CONTAINING PROTEIN"/>
    <property type="match status" value="1"/>
</dbReference>
<dbReference type="GO" id="GO:0008800">
    <property type="term" value="F:beta-lactamase activity"/>
    <property type="evidence" value="ECO:0007669"/>
    <property type="project" value="UniProtKB-EC"/>
</dbReference>
<dbReference type="PRINTS" id="PR00922">
    <property type="entry name" value="DADACBPTASE3"/>
</dbReference>
<proteinExistence type="predicted"/>